<keyword evidence="1" id="KW-0805">Transcription regulation</keyword>
<name>A0AAX3TCD7_9ACTN</name>
<evidence type="ECO:0000259" key="4">
    <source>
        <dbReference type="PROSITE" id="PS01124"/>
    </source>
</evidence>
<dbReference type="GO" id="GO:0003700">
    <property type="term" value="F:DNA-binding transcription factor activity"/>
    <property type="evidence" value="ECO:0007669"/>
    <property type="project" value="InterPro"/>
</dbReference>
<dbReference type="PANTHER" id="PTHR46796:SF6">
    <property type="entry name" value="ARAC SUBFAMILY"/>
    <property type="match status" value="1"/>
</dbReference>
<keyword evidence="3" id="KW-0804">Transcription</keyword>
<evidence type="ECO:0000313" key="6">
    <source>
        <dbReference type="EMBL" id="WFP26491.1"/>
    </source>
</evidence>
<accession>A0AAX3TCD7</accession>
<feature type="domain" description="HTH araC/xylS-type" evidence="4">
    <location>
        <begin position="191"/>
        <end position="289"/>
    </location>
</feature>
<dbReference type="InterPro" id="IPR009057">
    <property type="entry name" value="Homeodomain-like_sf"/>
</dbReference>
<evidence type="ECO:0000256" key="3">
    <source>
        <dbReference type="ARBA" id="ARBA00023163"/>
    </source>
</evidence>
<dbReference type="PROSITE" id="PS00041">
    <property type="entry name" value="HTH_ARAC_FAMILY_1"/>
    <property type="match status" value="1"/>
</dbReference>
<dbReference type="Pfam" id="PF12833">
    <property type="entry name" value="HTH_18"/>
    <property type="match status" value="1"/>
</dbReference>
<dbReference type="GO" id="GO:0043565">
    <property type="term" value="F:sequence-specific DNA binding"/>
    <property type="evidence" value="ECO:0007669"/>
    <property type="project" value="InterPro"/>
</dbReference>
<evidence type="ECO:0000256" key="1">
    <source>
        <dbReference type="ARBA" id="ARBA00023015"/>
    </source>
</evidence>
<keyword evidence="2" id="KW-0238">DNA-binding</keyword>
<dbReference type="Gene3D" id="1.10.10.60">
    <property type="entry name" value="Homeodomain-like"/>
    <property type="match status" value="1"/>
</dbReference>
<evidence type="ECO:0000313" key="7">
    <source>
        <dbReference type="Proteomes" id="UP001152308"/>
    </source>
</evidence>
<evidence type="ECO:0000256" key="2">
    <source>
        <dbReference type="ARBA" id="ARBA00023125"/>
    </source>
</evidence>
<keyword evidence="7" id="KW-1185">Reference proteome</keyword>
<dbReference type="InterPro" id="IPR020449">
    <property type="entry name" value="Tscrpt_reg_AraC-type_HTH"/>
</dbReference>
<dbReference type="InterPro" id="IPR050204">
    <property type="entry name" value="AraC_XylS_family_regulators"/>
</dbReference>
<dbReference type="InterPro" id="IPR018062">
    <property type="entry name" value="HTH_AraC-typ_CS"/>
</dbReference>
<dbReference type="SMART" id="SM00342">
    <property type="entry name" value="HTH_ARAC"/>
    <property type="match status" value="1"/>
</dbReference>
<dbReference type="EMBL" id="CP121270">
    <property type="protein sequence ID" value="WFP26491.1"/>
    <property type="molecule type" value="Genomic_DNA"/>
</dbReference>
<dbReference type="PROSITE" id="PS01124">
    <property type="entry name" value="HTH_ARAC_FAMILY_2"/>
    <property type="match status" value="1"/>
</dbReference>
<dbReference type="Proteomes" id="UP001152308">
    <property type="component" value="Unassembled WGS sequence"/>
</dbReference>
<evidence type="ECO:0000313" key="8">
    <source>
        <dbReference type="Proteomes" id="UP001213504"/>
    </source>
</evidence>
<organism evidence="6 8">
    <name type="scientific">Gordonia hongkongensis</name>
    <dbReference type="NCBI Taxonomy" id="1701090"/>
    <lineage>
        <taxon>Bacteria</taxon>
        <taxon>Bacillati</taxon>
        <taxon>Actinomycetota</taxon>
        <taxon>Actinomycetes</taxon>
        <taxon>Mycobacteriales</taxon>
        <taxon>Gordoniaceae</taxon>
        <taxon>Gordonia</taxon>
    </lineage>
</organism>
<dbReference type="InterPro" id="IPR018060">
    <property type="entry name" value="HTH_AraC"/>
</dbReference>
<evidence type="ECO:0000313" key="5">
    <source>
        <dbReference type="EMBL" id="MDF6100004.1"/>
    </source>
</evidence>
<reference evidence="6" key="3">
    <citation type="submission" date="2023-04" db="EMBL/GenBank/DDBJ databases">
        <title>Complete genome sequence of a phthalic acid esters degrading bacterial strain.</title>
        <authorList>
            <person name="Weng L."/>
            <person name="Jia Y."/>
            <person name="Ren L."/>
        </authorList>
    </citation>
    <scope>NUCLEOTIDE SEQUENCE</scope>
    <source>
        <strain evidence="6">RL-LY01</strain>
    </source>
</reference>
<sequence>MAGINVALAVRVPPADPTRGIDLGMQKRTYRELAVVNMQCGPLSAARTSRQAAESDGALMTALLVRSGTELIGQDDSTTLLRKGDLLLWNCERPARFTVGNLVEKRLMVVPTGLLTAVGSSRLVESGLIVRRRSPATELLDHFLESLLVAGEDLGSTAVCTVRNAALELLVGSLHPSDGGGGPAPSMALRPAIEDWIDHHLPDTVITPASVAAAHAVSVRTVHRMFAETGDTLGSVVRLRRLMRARRELECTHHSITAIASRWGYSDSSHFTRTFKHQFGMSPTDHRALCRQDDEGREGEVVGNGVAVQSHGTRVHAPTTVRQNTLT</sequence>
<gene>
    <name evidence="5" type="ORF">L2299_02950</name>
    <name evidence="6" type="ORF">P9A14_08370</name>
</gene>
<dbReference type="EMBL" id="JAKJLQ010000002">
    <property type="protein sequence ID" value="MDF6100004.1"/>
    <property type="molecule type" value="Genomic_DNA"/>
</dbReference>
<dbReference type="Proteomes" id="UP001213504">
    <property type="component" value="Chromosome"/>
</dbReference>
<proteinExistence type="predicted"/>
<protein>
    <submittedName>
        <fullName evidence="6">Helix-turn-helix domain-containing protein</fullName>
    </submittedName>
</protein>
<dbReference type="PANTHER" id="PTHR46796">
    <property type="entry name" value="HTH-TYPE TRANSCRIPTIONAL ACTIVATOR RHAS-RELATED"/>
    <property type="match status" value="1"/>
</dbReference>
<reference evidence="5" key="2">
    <citation type="submission" date="2022-01" db="EMBL/GenBank/DDBJ databases">
        <authorList>
            <person name="Sanchez-Suarez J."/>
            <person name="Villamil L."/>
            <person name="Diaz L.E."/>
        </authorList>
    </citation>
    <scope>NUCLEOTIDE SEQUENCE</scope>
    <source>
        <strain evidence="5">EUFUS-Z928</strain>
    </source>
</reference>
<dbReference type="PRINTS" id="PR00032">
    <property type="entry name" value="HTHARAC"/>
</dbReference>
<dbReference type="SUPFAM" id="SSF46689">
    <property type="entry name" value="Homeodomain-like"/>
    <property type="match status" value="1"/>
</dbReference>
<dbReference type="AlphaFoldDB" id="A0AAX3TCD7"/>
<reference evidence="5" key="1">
    <citation type="journal article" date="2022" name="Data Brief">
        <title>Draft genome sequence data of Gordonia hongkongensis strain EUFUS-Z928 isolated from the octocoral Eunicea fusca.</title>
        <authorList>
            <person name="Sanchez-Suarez J."/>
            <person name="Diaz L."/>
            <person name="Melo-Bolivar J."/>
            <person name="Villamil L."/>
        </authorList>
    </citation>
    <scope>NUCLEOTIDE SEQUENCE</scope>
    <source>
        <strain evidence="5">EUFUS-Z928</strain>
    </source>
</reference>
<dbReference type="RefSeq" id="WP_165630250.1">
    <property type="nucleotide sequence ID" value="NZ_CP121270.1"/>
</dbReference>